<accession>A0AA39LLW8</accession>
<name>A0AA39LLW8_9BILA</name>
<comment type="caution">
    <text evidence="2">The sequence shown here is derived from an EMBL/GenBank/DDBJ whole genome shotgun (WGS) entry which is preliminary data.</text>
</comment>
<gene>
    <name evidence="2" type="ORF">QR680_016116</name>
</gene>
<dbReference type="AlphaFoldDB" id="A0AA39LLW8"/>
<feature type="compositionally biased region" description="Basic and acidic residues" evidence="1">
    <location>
        <begin position="190"/>
        <end position="201"/>
    </location>
</feature>
<evidence type="ECO:0000313" key="3">
    <source>
        <dbReference type="Proteomes" id="UP001175271"/>
    </source>
</evidence>
<reference evidence="2" key="1">
    <citation type="submission" date="2023-06" db="EMBL/GenBank/DDBJ databases">
        <title>Genomic analysis of the entomopathogenic nematode Steinernema hermaphroditum.</title>
        <authorList>
            <person name="Schwarz E.M."/>
            <person name="Heppert J.K."/>
            <person name="Baniya A."/>
            <person name="Schwartz H.T."/>
            <person name="Tan C.-H."/>
            <person name="Antoshechkin I."/>
            <person name="Sternberg P.W."/>
            <person name="Goodrich-Blair H."/>
            <person name="Dillman A.R."/>
        </authorList>
    </citation>
    <scope>NUCLEOTIDE SEQUENCE</scope>
    <source>
        <strain evidence="2">PS9179</strain>
        <tissue evidence="2">Whole animal</tissue>
    </source>
</reference>
<evidence type="ECO:0000256" key="1">
    <source>
        <dbReference type="SAM" id="MobiDB-lite"/>
    </source>
</evidence>
<keyword evidence="3" id="KW-1185">Reference proteome</keyword>
<dbReference type="EMBL" id="JAUCMV010000004">
    <property type="protein sequence ID" value="KAK0402048.1"/>
    <property type="molecule type" value="Genomic_DNA"/>
</dbReference>
<sequence length="207" mass="23206">MNINKIRQFTSTPARVERCYERGSVDNNAFPVDVPPPTLVLRFSLLLTSSMDTSQFLLRADLRSVEYPRKLEAIQRFLKETPDYFAGNSFVQAVLVVDASHIVVTPIHDPAAPDVDDLVLMAAQFLLSTSHISKPAEDERREKNKLKLEVSRLRSLMGKIDVEKSAMDKILPANKNKTKELVLDTTSKNQSDDSHVSDAKPVKSLLT</sequence>
<feature type="region of interest" description="Disordered" evidence="1">
    <location>
        <begin position="178"/>
        <end position="207"/>
    </location>
</feature>
<organism evidence="2 3">
    <name type="scientific">Steinernema hermaphroditum</name>
    <dbReference type="NCBI Taxonomy" id="289476"/>
    <lineage>
        <taxon>Eukaryota</taxon>
        <taxon>Metazoa</taxon>
        <taxon>Ecdysozoa</taxon>
        <taxon>Nematoda</taxon>
        <taxon>Chromadorea</taxon>
        <taxon>Rhabditida</taxon>
        <taxon>Tylenchina</taxon>
        <taxon>Panagrolaimomorpha</taxon>
        <taxon>Strongyloidoidea</taxon>
        <taxon>Steinernematidae</taxon>
        <taxon>Steinernema</taxon>
    </lineage>
</organism>
<evidence type="ECO:0000313" key="2">
    <source>
        <dbReference type="EMBL" id="KAK0402048.1"/>
    </source>
</evidence>
<protein>
    <submittedName>
        <fullName evidence="2">Uncharacterized protein</fullName>
    </submittedName>
</protein>
<proteinExistence type="predicted"/>
<dbReference type="Proteomes" id="UP001175271">
    <property type="component" value="Unassembled WGS sequence"/>
</dbReference>